<accession>A0A3B0Z7D5</accession>
<feature type="transmembrane region" description="Helical" evidence="1">
    <location>
        <begin position="134"/>
        <end position="153"/>
    </location>
</feature>
<feature type="transmembrane region" description="Helical" evidence="1">
    <location>
        <begin position="57"/>
        <end position="78"/>
    </location>
</feature>
<reference evidence="2" key="1">
    <citation type="submission" date="2018-06" db="EMBL/GenBank/DDBJ databases">
        <authorList>
            <person name="Zhirakovskaya E."/>
        </authorList>
    </citation>
    <scope>NUCLEOTIDE SEQUENCE</scope>
</reference>
<evidence type="ECO:0000313" key="2">
    <source>
        <dbReference type="EMBL" id="VAW84900.1"/>
    </source>
</evidence>
<keyword evidence="1" id="KW-0812">Transmembrane</keyword>
<gene>
    <name evidence="2" type="ORF">MNBD_GAMMA18-740</name>
</gene>
<feature type="transmembrane region" description="Helical" evidence="1">
    <location>
        <begin position="98"/>
        <end position="122"/>
    </location>
</feature>
<keyword evidence="1" id="KW-1133">Transmembrane helix</keyword>
<feature type="transmembrane region" description="Helical" evidence="1">
    <location>
        <begin position="13"/>
        <end position="36"/>
    </location>
</feature>
<evidence type="ECO:0000256" key="1">
    <source>
        <dbReference type="SAM" id="Phobius"/>
    </source>
</evidence>
<proteinExistence type="predicted"/>
<evidence type="ECO:0008006" key="3">
    <source>
        <dbReference type="Google" id="ProtNLM"/>
    </source>
</evidence>
<keyword evidence="1" id="KW-0472">Membrane</keyword>
<organism evidence="2">
    <name type="scientific">hydrothermal vent metagenome</name>
    <dbReference type="NCBI Taxonomy" id="652676"/>
    <lineage>
        <taxon>unclassified sequences</taxon>
        <taxon>metagenomes</taxon>
        <taxon>ecological metagenomes</taxon>
    </lineage>
</organism>
<protein>
    <recommendedName>
        <fullName evidence="3">Transmembrane protein</fullName>
    </recommendedName>
</protein>
<name>A0A3B0Z7D5_9ZZZZ</name>
<sequence>MNQNSFSGTVINFIVQSIIVFFAILTSINLFYSYIVSATSISGFKGIHKLIIGNDETLLLVVIFIWLITQIKMVLLIIKNKGKFNIASNNYDSNWIAVIWPAVAIFYLTFIFVLCTLPAFIIGGVLSVYISEEYSVYITIAISIFGFMYLNSISKNGNNDV</sequence>
<dbReference type="AlphaFoldDB" id="A0A3B0Z7D5"/>
<dbReference type="EMBL" id="UOFP01000072">
    <property type="protein sequence ID" value="VAW84900.1"/>
    <property type="molecule type" value="Genomic_DNA"/>
</dbReference>